<dbReference type="RefSeq" id="WP_144414792.1">
    <property type="nucleotide sequence ID" value="NZ_CP009687.1"/>
</dbReference>
<dbReference type="GO" id="GO:0006811">
    <property type="term" value="P:monoatomic ion transport"/>
    <property type="evidence" value="ECO:0007669"/>
    <property type="project" value="UniProtKB-KW"/>
</dbReference>
<dbReference type="STRING" id="84022.CACET_c31340"/>
<reference evidence="6 7" key="1">
    <citation type="submission" date="2014-10" db="EMBL/GenBank/DDBJ databases">
        <title>Genome sequence of Clostridium aceticum DSM 1496.</title>
        <authorList>
            <person name="Poehlein A."/>
            <person name="Schiel-Bengelsdorf B."/>
            <person name="Gottschalk G."/>
            <person name="Duerre P."/>
            <person name="Daniel R."/>
        </authorList>
    </citation>
    <scope>NUCLEOTIDE SEQUENCE [LARGE SCALE GENOMIC DNA]</scope>
    <source>
        <strain evidence="6 7">DSM 1496</strain>
    </source>
</reference>
<sequence>MTITNQFTTLVTLHQLELAAGFADEIIVLKEGEVFKKGTPNEIITTKLLREVYRVHANIITNEENIPYVMPYSAYEYG</sequence>
<keyword evidence="4" id="KW-0406">Ion transport</keyword>
<dbReference type="Gene3D" id="3.40.50.300">
    <property type="entry name" value="P-loop containing nucleotide triphosphate hydrolases"/>
    <property type="match status" value="1"/>
</dbReference>
<dbReference type="InterPro" id="IPR051535">
    <property type="entry name" value="Siderophore_ABC-ATPase"/>
</dbReference>
<gene>
    <name evidence="6" type="ORF">CACET_c31340</name>
</gene>
<evidence type="ECO:0000256" key="4">
    <source>
        <dbReference type="ARBA" id="ARBA00023065"/>
    </source>
</evidence>
<keyword evidence="2" id="KW-0813">Transport</keyword>
<dbReference type="EMBL" id="CP009687">
    <property type="protein sequence ID" value="AKL96578.1"/>
    <property type="molecule type" value="Genomic_DNA"/>
</dbReference>
<protein>
    <submittedName>
        <fullName evidence="6">Uncharacterized protein</fullName>
    </submittedName>
</protein>
<dbReference type="PANTHER" id="PTHR42771">
    <property type="entry name" value="IRON(3+)-HYDROXAMATE IMPORT ATP-BINDING PROTEIN FHUC"/>
    <property type="match status" value="1"/>
</dbReference>
<dbReference type="InterPro" id="IPR027417">
    <property type="entry name" value="P-loop_NTPase"/>
</dbReference>
<dbReference type="PANTHER" id="PTHR42771:SF4">
    <property type="entry name" value="IRON(3+)-HYDROXAMATE IMPORT ATP-BINDING PROTEIN FHUC"/>
    <property type="match status" value="1"/>
</dbReference>
<dbReference type="SUPFAM" id="SSF52540">
    <property type="entry name" value="P-loop containing nucleoside triphosphate hydrolases"/>
    <property type="match status" value="1"/>
</dbReference>
<keyword evidence="5" id="KW-0472">Membrane</keyword>
<dbReference type="GO" id="GO:0005886">
    <property type="term" value="C:plasma membrane"/>
    <property type="evidence" value="ECO:0007669"/>
    <property type="project" value="UniProtKB-SubCell"/>
</dbReference>
<keyword evidence="3" id="KW-1003">Cell membrane</keyword>
<evidence type="ECO:0000256" key="1">
    <source>
        <dbReference type="ARBA" id="ARBA00004202"/>
    </source>
</evidence>
<evidence type="ECO:0000256" key="5">
    <source>
        <dbReference type="ARBA" id="ARBA00023136"/>
    </source>
</evidence>
<dbReference type="KEGG" id="cace:CACET_c31340"/>
<evidence type="ECO:0000313" key="7">
    <source>
        <dbReference type="Proteomes" id="UP000035704"/>
    </source>
</evidence>
<proteinExistence type="predicted"/>
<keyword evidence="7" id="KW-1185">Reference proteome</keyword>
<dbReference type="AlphaFoldDB" id="A0A0G3WDZ6"/>
<name>A0A0G3WDZ6_9CLOT</name>
<comment type="subcellular location">
    <subcellularLocation>
        <location evidence="1">Cell membrane</location>
        <topology evidence="1">Peripheral membrane protein</topology>
    </subcellularLocation>
</comment>
<evidence type="ECO:0000256" key="3">
    <source>
        <dbReference type="ARBA" id="ARBA00022475"/>
    </source>
</evidence>
<evidence type="ECO:0000313" key="6">
    <source>
        <dbReference type="EMBL" id="AKL96578.1"/>
    </source>
</evidence>
<evidence type="ECO:0000256" key="2">
    <source>
        <dbReference type="ARBA" id="ARBA00022448"/>
    </source>
</evidence>
<accession>A0A0G3WDZ6</accession>
<dbReference type="Proteomes" id="UP000035704">
    <property type="component" value="Chromosome"/>
</dbReference>
<dbReference type="OrthoDB" id="9799337at2"/>
<dbReference type="PATRIC" id="fig|84022.6.peg.3201"/>
<organism evidence="6 7">
    <name type="scientific">Clostridium aceticum</name>
    <dbReference type="NCBI Taxonomy" id="84022"/>
    <lineage>
        <taxon>Bacteria</taxon>
        <taxon>Bacillati</taxon>
        <taxon>Bacillota</taxon>
        <taxon>Clostridia</taxon>
        <taxon>Eubacteriales</taxon>
        <taxon>Clostridiaceae</taxon>
        <taxon>Clostridium</taxon>
    </lineage>
</organism>